<name>A0ACC8ENG5_9PEZI</name>
<dbReference type="EMBL" id="KV748253">
    <property type="protein sequence ID" value="OCK87890.1"/>
    <property type="molecule type" value="Genomic_DNA"/>
</dbReference>
<dbReference type="Proteomes" id="UP000250078">
    <property type="component" value="Unassembled WGS sequence"/>
</dbReference>
<gene>
    <name evidence="1" type="ORF">K441DRAFT_682275</name>
</gene>
<sequence>MGWFNLPPSLGPLRRVARTLYQNLPPLNFVTVHYIYFIGTCLLSALIFWGASTPPRTVSFTDSLFLTVSAMTLAGLNTINLSTLNTFQQFMLFMLIILGSAIFVSAFVVQIRKKAFEKRFKSVIEKQRRKREHRKSLWGSLSLVSRFLKGFARSDNRTSVPGSIIEDSGNLAIDVSRPTEEEPRGRTRTIRHEGENGNSIHLDPDESDIDGSGPPERRHNRFLSMQGVGAHSNATARVRFGSRPSLPDLTPSLAPHSFGERARTYLPFPSSGYISRNSQFHHLTNAEREKLGGCEYRAIQFLAWIVPIYFVLWQFLGCLGLGAYVAHVRPGPSWENGLNPWWMGSFNAVSAFNNSGMSLLDANMVAYQTSAYMLITMGLLILAGNTCYPIFLRLIVWTLLKMMPDNEFWCEPRKTLQFLLDHPRRCYTNLFPSLHTWWLLVLVISLNGVDWAAYEILNIGNKAVTSLPAGFEVLDGLFQACAVRSGGFYVVPISSLRISLQVLYVVMMYINVYPVVITIRNSNVYEERSLGIYADDPGYPATAPPPLSFFHKLRHRMKGRPFEQTKSYFVRQQLRAQLAHDTWWLALAIFLIMVIESSQFEANPAVFSVFNVIFEVVSGYGCVGISVGLPNEEYSFCGGWHKLSKLVLCAVMIRGRHRGLPVAIDKAVLLPGENLHVAEEEDAQIRLEKTAGHGGVV</sequence>
<evidence type="ECO:0000313" key="1">
    <source>
        <dbReference type="EMBL" id="OCK87890.1"/>
    </source>
</evidence>
<evidence type="ECO:0000313" key="2">
    <source>
        <dbReference type="Proteomes" id="UP000250078"/>
    </source>
</evidence>
<keyword evidence="2" id="KW-1185">Reference proteome</keyword>
<reference evidence="1 2" key="1">
    <citation type="journal article" date="2016" name="Nat. Commun.">
        <title>Ectomycorrhizal ecology is imprinted in the genome of the dominant symbiotic fungus Cenococcum geophilum.</title>
        <authorList>
            <consortium name="DOE Joint Genome Institute"/>
            <person name="Peter M."/>
            <person name="Kohler A."/>
            <person name="Ohm R.A."/>
            <person name="Kuo A."/>
            <person name="Krutzmann J."/>
            <person name="Morin E."/>
            <person name="Arend M."/>
            <person name="Barry K.W."/>
            <person name="Binder M."/>
            <person name="Choi C."/>
            <person name="Clum A."/>
            <person name="Copeland A."/>
            <person name="Grisel N."/>
            <person name="Haridas S."/>
            <person name="Kipfer T."/>
            <person name="LaButti K."/>
            <person name="Lindquist E."/>
            <person name="Lipzen A."/>
            <person name="Maire R."/>
            <person name="Meier B."/>
            <person name="Mihaltcheva S."/>
            <person name="Molinier V."/>
            <person name="Murat C."/>
            <person name="Poggeler S."/>
            <person name="Quandt C.A."/>
            <person name="Sperisen C."/>
            <person name="Tritt A."/>
            <person name="Tisserant E."/>
            <person name="Crous P.W."/>
            <person name="Henrissat B."/>
            <person name="Nehls U."/>
            <person name="Egli S."/>
            <person name="Spatafora J.W."/>
            <person name="Grigoriev I.V."/>
            <person name="Martin F.M."/>
        </authorList>
    </citation>
    <scope>NUCLEOTIDE SEQUENCE [LARGE SCALE GENOMIC DNA]</scope>
    <source>
        <strain evidence="1 2">1.58</strain>
    </source>
</reference>
<accession>A0ACC8ENG5</accession>
<proteinExistence type="predicted"/>
<organism evidence="1 2">
    <name type="scientific">Cenococcum geophilum 1.58</name>
    <dbReference type="NCBI Taxonomy" id="794803"/>
    <lineage>
        <taxon>Eukaryota</taxon>
        <taxon>Fungi</taxon>
        <taxon>Dikarya</taxon>
        <taxon>Ascomycota</taxon>
        <taxon>Pezizomycotina</taxon>
        <taxon>Dothideomycetes</taxon>
        <taxon>Pleosporomycetidae</taxon>
        <taxon>Gloniales</taxon>
        <taxon>Gloniaceae</taxon>
        <taxon>Cenococcum</taxon>
    </lineage>
</organism>
<protein>
    <submittedName>
        <fullName evidence="1">TrkH-domain-containing protein</fullName>
    </submittedName>
</protein>